<dbReference type="Ensembl" id="ENSPMAT00000007250.1">
    <property type="protein sequence ID" value="ENSPMAP00000007218.1"/>
    <property type="gene ID" value="ENSPMAG00000006549.1"/>
</dbReference>
<name>S4RPT2_PETMA</name>
<keyword evidence="1" id="KW-0677">Repeat</keyword>
<protein>
    <recommendedName>
        <fullName evidence="5">CUB domain-containing protein</fullName>
    </recommendedName>
</protein>
<feature type="region of interest" description="Disordered" evidence="4">
    <location>
        <begin position="355"/>
        <end position="381"/>
    </location>
</feature>
<dbReference type="PANTHER" id="PTHR24251:SF45">
    <property type="entry name" value="METALLOENDOPEPTIDASE"/>
    <property type="match status" value="1"/>
</dbReference>
<dbReference type="SUPFAM" id="SSF49854">
    <property type="entry name" value="Spermadhesin, CUB domain"/>
    <property type="match status" value="5"/>
</dbReference>
<evidence type="ECO:0000256" key="2">
    <source>
        <dbReference type="ARBA" id="ARBA00023157"/>
    </source>
</evidence>
<dbReference type="CDD" id="cd00041">
    <property type="entry name" value="CUB"/>
    <property type="match status" value="4"/>
</dbReference>
<reference evidence="6" key="1">
    <citation type="submission" date="2025-08" db="UniProtKB">
        <authorList>
            <consortium name="Ensembl"/>
        </authorList>
    </citation>
    <scope>IDENTIFICATION</scope>
</reference>
<dbReference type="SMART" id="SM00042">
    <property type="entry name" value="CUB"/>
    <property type="match status" value="3"/>
</dbReference>
<feature type="compositionally biased region" description="Basic and acidic residues" evidence="4">
    <location>
        <begin position="363"/>
        <end position="381"/>
    </location>
</feature>
<evidence type="ECO:0000259" key="5">
    <source>
        <dbReference type="PROSITE" id="PS01180"/>
    </source>
</evidence>
<dbReference type="InterPro" id="IPR035914">
    <property type="entry name" value="Sperma_CUB_dom_sf"/>
</dbReference>
<accession>S4RPT2</accession>
<dbReference type="OMA" id="HIITINF"/>
<reference evidence="6" key="2">
    <citation type="submission" date="2025-09" db="UniProtKB">
        <authorList>
            <consortium name="Ensembl"/>
        </authorList>
    </citation>
    <scope>IDENTIFICATION</scope>
</reference>
<evidence type="ECO:0000256" key="4">
    <source>
        <dbReference type="SAM" id="MobiDB-lite"/>
    </source>
</evidence>
<sequence>TCAYDFLKVYGGTSESGQLLATLCGLTIPGVVSAHGPMFLHFHSDPFIEDNGFLAAYQAIPCGGSFTNPSGFISSPTFGQVNYHNNMNCSYHIQVAEDRIVNLKMKISKSSNTSRYGVDAVLELRSYIEIYCCEPTDVLPRTILRSRKNTFRHIEHTSQCTTPHRATTPVPQCAGPAQGCGGMLTGDTGELSSPDINGDGQYENDLDCRWTVSVEPNNLITLTFSAFELESAIQDTCHYDYVSVRHDPRTNTHQQGRTCVRPAPQHCHVARELWPLANKSLAAIGGGDQSLTRHQVTHATRCFRNRFAPSIGWTCYWIIALCIRRCEKGRRAELTTTVDGEVFVACSSEYARRRGTNTGAQTNDHKHGSTHADETGAACERHPDRSVLPPLEHGNAARFDVSLSICQKKITALKGFTLPDITRHVLTPAHHDVVTRDLSSRRKVHNGSDVTAPSLAKLCGAGLPDPVFPRADVLFLRFVSDFSQALNGYEITWTSSPAGCGGILHGDHGSFTSPDFPGTYPNNSTCEWLLEVAVHRRATLRFPVFHVDDPGDCERNYLMVHDGPSMSSPPVGTFCGQVSSRFPRVHT</sequence>
<evidence type="ECO:0000256" key="3">
    <source>
        <dbReference type="PROSITE-ProRule" id="PRU00059"/>
    </source>
</evidence>
<dbReference type="GeneTree" id="ENSGT00940000155299"/>
<dbReference type="Pfam" id="PF00431">
    <property type="entry name" value="CUB"/>
    <property type="match status" value="4"/>
</dbReference>
<proteinExistence type="predicted"/>
<feature type="domain" description="CUB" evidence="5">
    <location>
        <begin position="180"/>
        <end position="310"/>
    </location>
</feature>
<dbReference type="InterPro" id="IPR000859">
    <property type="entry name" value="CUB_dom"/>
</dbReference>
<feature type="disulfide bond" evidence="3">
    <location>
        <begin position="62"/>
        <end position="89"/>
    </location>
</feature>
<dbReference type="HOGENOM" id="CLU_465087_0_0_1"/>
<dbReference type="AlphaFoldDB" id="S4RPT2"/>
<feature type="domain" description="CUB" evidence="5">
    <location>
        <begin position="500"/>
        <end position="587"/>
    </location>
</feature>
<feature type="domain" description="CUB" evidence="5">
    <location>
        <begin position="62"/>
        <end position="131"/>
    </location>
</feature>
<evidence type="ECO:0000313" key="6">
    <source>
        <dbReference type="Ensembl" id="ENSPMAP00000007218.1"/>
    </source>
</evidence>
<evidence type="ECO:0000256" key="1">
    <source>
        <dbReference type="ARBA" id="ARBA00022737"/>
    </source>
</evidence>
<dbReference type="Gene3D" id="2.60.120.290">
    <property type="entry name" value="Spermadhesin, CUB domain"/>
    <property type="match status" value="5"/>
</dbReference>
<dbReference type="PROSITE" id="PS01180">
    <property type="entry name" value="CUB"/>
    <property type="match status" value="4"/>
</dbReference>
<organism evidence="6">
    <name type="scientific">Petromyzon marinus</name>
    <name type="common">Sea lamprey</name>
    <dbReference type="NCBI Taxonomy" id="7757"/>
    <lineage>
        <taxon>Eukaryota</taxon>
        <taxon>Metazoa</taxon>
        <taxon>Chordata</taxon>
        <taxon>Craniata</taxon>
        <taxon>Vertebrata</taxon>
        <taxon>Cyclostomata</taxon>
        <taxon>Hyperoartia</taxon>
        <taxon>Petromyzontiformes</taxon>
        <taxon>Petromyzontidae</taxon>
        <taxon>Petromyzon</taxon>
    </lineage>
</organism>
<dbReference type="PANTHER" id="PTHR24251">
    <property type="entry name" value="OVOCHYMASE-RELATED"/>
    <property type="match status" value="1"/>
</dbReference>
<comment type="caution">
    <text evidence="3">Lacks conserved residue(s) required for the propagation of feature annotation.</text>
</comment>
<keyword evidence="2 3" id="KW-1015">Disulfide bond</keyword>
<feature type="domain" description="CUB" evidence="5">
    <location>
        <begin position="1"/>
        <end position="60"/>
    </location>
</feature>
<dbReference type="STRING" id="7757.ENSPMAP00000007218"/>